<name>A0A2J6QU56_HYAVF</name>
<proteinExistence type="predicted"/>
<dbReference type="EMBL" id="KZ613971">
    <property type="protein sequence ID" value="PMD29792.1"/>
    <property type="molecule type" value="Genomic_DNA"/>
</dbReference>
<feature type="domain" description="Leucine-rich repeat" evidence="1">
    <location>
        <begin position="63"/>
        <end position="259"/>
    </location>
</feature>
<evidence type="ECO:0000313" key="2">
    <source>
        <dbReference type="EMBL" id="PMD29792.1"/>
    </source>
</evidence>
<accession>A0A2J6QU56</accession>
<dbReference type="InterPro" id="IPR032675">
    <property type="entry name" value="LRR_dom_sf"/>
</dbReference>
<dbReference type="STRING" id="1149755.A0A2J6QU56"/>
<protein>
    <recommendedName>
        <fullName evidence="1">Leucine-rich repeat domain-containing protein</fullName>
    </recommendedName>
</protein>
<evidence type="ECO:0000313" key="3">
    <source>
        <dbReference type="Proteomes" id="UP000235786"/>
    </source>
</evidence>
<dbReference type="OrthoDB" id="4191831at2759"/>
<evidence type="ECO:0000259" key="1">
    <source>
        <dbReference type="Pfam" id="PF24969"/>
    </source>
</evidence>
<dbReference type="Proteomes" id="UP000235786">
    <property type="component" value="Unassembled WGS sequence"/>
</dbReference>
<dbReference type="Pfam" id="PF24969">
    <property type="entry name" value="LRR_15"/>
    <property type="match status" value="1"/>
</dbReference>
<reference evidence="2 3" key="1">
    <citation type="submission" date="2016-04" db="EMBL/GenBank/DDBJ databases">
        <title>A degradative enzymes factory behind the ericoid mycorrhizal symbiosis.</title>
        <authorList>
            <consortium name="DOE Joint Genome Institute"/>
            <person name="Martino E."/>
            <person name="Morin E."/>
            <person name="Grelet G."/>
            <person name="Kuo A."/>
            <person name="Kohler A."/>
            <person name="Daghino S."/>
            <person name="Barry K."/>
            <person name="Choi C."/>
            <person name="Cichocki N."/>
            <person name="Clum A."/>
            <person name="Copeland A."/>
            <person name="Hainaut M."/>
            <person name="Haridas S."/>
            <person name="Labutti K."/>
            <person name="Lindquist E."/>
            <person name="Lipzen A."/>
            <person name="Khouja H.-R."/>
            <person name="Murat C."/>
            <person name="Ohm R."/>
            <person name="Olson A."/>
            <person name="Spatafora J."/>
            <person name="Veneault-Fourrey C."/>
            <person name="Henrissat B."/>
            <person name="Grigoriev I."/>
            <person name="Martin F."/>
            <person name="Perotto S."/>
        </authorList>
    </citation>
    <scope>NUCLEOTIDE SEQUENCE [LARGE SCALE GENOMIC DNA]</scope>
    <source>
        <strain evidence="2 3">F</strain>
    </source>
</reference>
<sequence>MAMNALPYEILSKIFTYVADDDQDFQDPKQTLSSVSRTSCRLHHAAQPILYSNFEESNRRTLLKYLGTILDCPHLAANVKTYHGWHKPWTFTKYSANVAFSAWKTNNPGLANIIREITASGDEAQDWFKEMEEGSWDAMTALALAHLPNLQQLHLTIIGIHIHHPYRITRADYEVGNYYWIRETLMRAAQLQHQGISSPLALEHLTTLTIHPNRDNCRELSMSQLLPLLRIKSLKKLFARGWDLEWGQIETAKLTIVELELLNFTVKEEFFVPFFECFPALEKLRYKHPRMEGKHRGLLRTVSLANALIQTRPPLRELYIENGSVEHRWFNVSSIGLIKSFRGFESLEILELLAFDQWVFWGIGEISKSDFRPLAELLPRKIKRLALRGASPWTCGHAMELLKQKDKFPNLEALTIDFAHEVLVEEDGAELSLLRETSARSGVVLVVQGGSYSNPYDEECADIEFDL</sequence>
<organism evidence="2 3">
    <name type="scientific">Hyaloscypha variabilis (strain UAMH 11265 / GT02V1 / F)</name>
    <name type="common">Meliniomyces variabilis</name>
    <dbReference type="NCBI Taxonomy" id="1149755"/>
    <lineage>
        <taxon>Eukaryota</taxon>
        <taxon>Fungi</taxon>
        <taxon>Dikarya</taxon>
        <taxon>Ascomycota</taxon>
        <taxon>Pezizomycotina</taxon>
        <taxon>Leotiomycetes</taxon>
        <taxon>Helotiales</taxon>
        <taxon>Hyaloscyphaceae</taxon>
        <taxon>Hyaloscypha</taxon>
        <taxon>Hyaloscypha variabilis</taxon>
    </lineage>
</organism>
<gene>
    <name evidence="2" type="ORF">L207DRAFT_593113</name>
</gene>
<dbReference type="InterPro" id="IPR056867">
    <property type="entry name" value="LRR_15"/>
</dbReference>
<dbReference type="AlphaFoldDB" id="A0A2J6QU56"/>
<dbReference type="SUPFAM" id="SSF52047">
    <property type="entry name" value="RNI-like"/>
    <property type="match status" value="1"/>
</dbReference>
<dbReference type="Gene3D" id="3.80.10.10">
    <property type="entry name" value="Ribonuclease Inhibitor"/>
    <property type="match status" value="1"/>
</dbReference>
<keyword evidence="3" id="KW-1185">Reference proteome</keyword>